<dbReference type="Gene3D" id="3.90.190.10">
    <property type="entry name" value="Protein tyrosine phosphatase superfamily"/>
    <property type="match status" value="1"/>
</dbReference>
<evidence type="ECO:0000313" key="2">
    <source>
        <dbReference type="Proteomes" id="UP000319865"/>
    </source>
</evidence>
<accession>A0A543PIQ5</accession>
<dbReference type="Proteomes" id="UP000319865">
    <property type="component" value="Unassembled WGS sequence"/>
</dbReference>
<dbReference type="AlphaFoldDB" id="A0A543PIQ5"/>
<dbReference type="InterPro" id="IPR029021">
    <property type="entry name" value="Prot-tyrosine_phosphatase-like"/>
</dbReference>
<evidence type="ECO:0000313" key="1">
    <source>
        <dbReference type="EMBL" id="TQN43960.1"/>
    </source>
</evidence>
<keyword evidence="2" id="KW-1185">Reference proteome</keyword>
<dbReference type="EMBL" id="VFQE01000001">
    <property type="protein sequence ID" value="TQN43960.1"/>
    <property type="molecule type" value="Genomic_DNA"/>
</dbReference>
<protein>
    <recommendedName>
        <fullName evidence="3">Protein-tyrosine phosphatase</fullName>
    </recommendedName>
</protein>
<dbReference type="SUPFAM" id="SSF52799">
    <property type="entry name" value="(Phosphotyrosine protein) phosphatases II"/>
    <property type="match status" value="1"/>
</dbReference>
<proteinExistence type="predicted"/>
<reference evidence="1 2" key="1">
    <citation type="submission" date="2019-06" db="EMBL/GenBank/DDBJ databases">
        <title>Sequencing the genomes of 1000 actinobacteria strains.</title>
        <authorList>
            <person name="Klenk H.-P."/>
        </authorList>
    </citation>
    <scope>NUCLEOTIDE SEQUENCE [LARGE SCALE GENOMIC DNA]</scope>
    <source>
        <strain evidence="1 2">DSM 46837</strain>
    </source>
</reference>
<name>A0A543PIQ5_9ACTN</name>
<comment type="caution">
    <text evidence="1">The sequence shown here is derived from an EMBL/GenBank/DDBJ whole genome shotgun (WGS) entry which is preliminary data.</text>
</comment>
<sequence length="170" mass="18719">MCLTRATLPYRGPAAHPGPANRFYGDAVGDPWAADVAGVLSLPSGRRVLGRSLREPPPRPLPEYGIYLLGRPPPVTAWDQRWVRWRDFGLPADPRDLREALGTAWERAAGERVEIACRGGTGGTGTALACLAVLDGLPAEEAVAFVRRQYRLRAVETRRQRTFVTRFDGE</sequence>
<gene>
    <name evidence="1" type="ORF">FHU33_3436</name>
</gene>
<evidence type="ECO:0008006" key="3">
    <source>
        <dbReference type="Google" id="ProtNLM"/>
    </source>
</evidence>
<organism evidence="1 2">
    <name type="scientific">Blastococcus colisei</name>
    <dbReference type="NCBI Taxonomy" id="1564162"/>
    <lineage>
        <taxon>Bacteria</taxon>
        <taxon>Bacillati</taxon>
        <taxon>Actinomycetota</taxon>
        <taxon>Actinomycetes</taxon>
        <taxon>Geodermatophilales</taxon>
        <taxon>Geodermatophilaceae</taxon>
        <taxon>Blastococcus</taxon>
    </lineage>
</organism>